<protein>
    <submittedName>
        <fullName evidence="1">Uncharacterized protein</fullName>
    </submittedName>
</protein>
<name>A0A8X6YSW3_9ARAC</name>
<reference evidence="1" key="1">
    <citation type="submission" date="2020-08" db="EMBL/GenBank/DDBJ databases">
        <title>Multicomponent nature underlies the extraordinary mechanical properties of spider dragline silk.</title>
        <authorList>
            <person name="Kono N."/>
            <person name="Nakamura H."/>
            <person name="Mori M."/>
            <person name="Yoshida Y."/>
            <person name="Ohtoshi R."/>
            <person name="Malay A.D."/>
            <person name="Moran D.A.P."/>
            <person name="Tomita M."/>
            <person name="Numata K."/>
            <person name="Arakawa K."/>
        </authorList>
    </citation>
    <scope>NUCLEOTIDE SEQUENCE</scope>
</reference>
<proteinExistence type="predicted"/>
<dbReference type="Proteomes" id="UP000886998">
    <property type="component" value="Unassembled WGS sequence"/>
</dbReference>
<keyword evidence="2" id="KW-1185">Reference proteome</keyword>
<gene>
    <name evidence="1" type="ORF">TNIN_434601</name>
</gene>
<dbReference type="OrthoDB" id="6450120at2759"/>
<dbReference type="AlphaFoldDB" id="A0A8X6YSW3"/>
<dbReference type="EMBL" id="BMAV01021956">
    <property type="protein sequence ID" value="GFY76456.1"/>
    <property type="molecule type" value="Genomic_DNA"/>
</dbReference>
<accession>A0A8X6YSW3</accession>
<sequence>MYPVEELQYAGFFAHCNCVYSDGCPFPAEVALVSIRDIKQYKAFTLNLSDLTFNHSDLILNQYYSDTKTNIVLSQTTRGTVKWSHANSHLYRMYNDMFQNLAVYHPKASIVYVYGPQQKALFKRFFRYLPVVDVLESPCFKKIPEPKNCKIILNGHRNFHDQKLPLACSFNRAYGYASLCKIKMAEYEEREENVSSESEEECNNVIME</sequence>
<comment type="caution">
    <text evidence="1">The sequence shown here is derived from an EMBL/GenBank/DDBJ whole genome shotgun (WGS) entry which is preliminary data.</text>
</comment>
<evidence type="ECO:0000313" key="2">
    <source>
        <dbReference type="Proteomes" id="UP000886998"/>
    </source>
</evidence>
<evidence type="ECO:0000313" key="1">
    <source>
        <dbReference type="EMBL" id="GFY76456.1"/>
    </source>
</evidence>
<organism evidence="1 2">
    <name type="scientific">Trichonephila inaurata madagascariensis</name>
    <dbReference type="NCBI Taxonomy" id="2747483"/>
    <lineage>
        <taxon>Eukaryota</taxon>
        <taxon>Metazoa</taxon>
        <taxon>Ecdysozoa</taxon>
        <taxon>Arthropoda</taxon>
        <taxon>Chelicerata</taxon>
        <taxon>Arachnida</taxon>
        <taxon>Araneae</taxon>
        <taxon>Araneomorphae</taxon>
        <taxon>Entelegynae</taxon>
        <taxon>Araneoidea</taxon>
        <taxon>Nephilidae</taxon>
        <taxon>Trichonephila</taxon>
        <taxon>Trichonephila inaurata</taxon>
    </lineage>
</organism>